<dbReference type="PANTHER" id="PTHR35010:SF2">
    <property type="entry name" value="BLL4672 PROTEIN"/>
    <property type="match status" value="1"/>
</dbReference>
<sequence length="49" mass="5413">MNRPELADFLRHARTRLDPSDVGLPPGARRRTPGLRREEVASLAGMSAD</sequence>
<name>A0ABV1XE15_9ACTN</name>
<reference evidence="2 3" key="1">
    <citation type="submission" date="2024-06" db="EMBL/GenBank/DDBJ databases">
        <title>The Natural Products Discovery Center: Release of the First 8490 Sequenced Strains for Exploring Actinobacteria Biosynthetic Diversity.</title>
        <authorList>
            <person name="Kalkreuter E."/>
            <person name="Kautsar S.A."/>
            <person name="Yang D."/>
            <person name="Bader C.D."/>
            <person name="Teijaro C.N."/>
            <person name="Fluegel L."/>
            <person name="Davis C.M."/>
            <person name="Simpson J.R."/>
            <person name="Lauterbach L."/>
            <person name="Steele A.D."/>
            <person name="Gui C."/>
            <person name="Meng S."/>
            <person name="Li G."/>
            <person name="Viehrig K."/>
            <person name="Ye F."/>
            <person name="Su P."/>
            <person name="Kiefer A.F."/>
            <person name="Nichols A."/>
            <person name="Cepeda A.J."/>
            <person name="Yan W."/>
            <person name="Fan B."/>
            <person name="Jiang Y."/>
            <person name="Adhikari A."/>
            <person name="Zheng C.-J."/>
            <person name="Schuster L."/>
            <person name="Cowan T.M."/>
            <person name="Smanski M.J."/>
            <person name="Chevrette M.G."/>
            <person name="De Carvalho L.P.S."/>
            <person name="Shen B."/>
        </authorList>
    </citation>
    <scope>NUCLEOTIDE SEQUENCE [LARGE SCALE GENOMIC DNA]</scope>
    <source>
        <strain evidence="2 3">NPDC000234</strain>
    </source>
</reference>
<dbReference type="Proteomes" id="UP001474181">
    <property type="component" value="Unassembled WGS sequence"/>
</dbReference>
<evidence type="ECO:0000313" key="3">
    <source>
        <dbReference type="Proteomes" id="UP001474181"/>
    </source>
</evidence>
<protein>
    <submittedName>
        <fullName evidence="2">Transcriptional regulator</fullName>
    </submittedName>
</protein>
<organism evidence="2 3">
    <name type="scientific">Streptomyces hyaluromycini</name>
    <dbReference type="NCBI Taxonomy" id="1377993"/>
    <lineage>
        <taxon>Bacteria</taxon>
        <taxon>Bacillati</taxon>
        <taxon>Actinomycetota</taxon>
        <taxon>Actinomycetes</taxon>
        <taxon>Kitasatosporales</taxon>
        <taxon>Streptomycetaceae</taxon>
        <taxon>Streptomyces</taxon>
    </lineage>
</organism>
<gene>
    <name evidence="2" type="ORF">ABT404_48790</name>
</gene>
<accession>A0ABV1XE15</accession>
<comment type="caution">
    <text evidence="2">The sequence shown here is derived from an EMBL/GenBank/DDBJ whole genome shotgun (WGS) entry which is preliminary data.</text>
</comment>
<feature type="non-terminal residue" evidence="2">
    <location>
        <position position="49"/>
    </location>
</feature>
<keyword evidence="3" id="KW-1185">Reference proteome</keyword>
<feature type="compositionally biased region" description="Basic and acidic residues" evidence="1">
    <location>
        <begin position="1"/>
        <end position="19"/>
    </location>
</feature>
<evidence type="ECO:0000256" key="1">
    <source>
        <dbReference type="SAM" id="MobiDB-lite"/>
    </source>
</evidence>
<proteinExistence type="predicted"/>
<evidence type="ECO:0000313" key="2">
    <source>
        <dbReference type="EMBL" id="MER7187276.1"/>
    </source>
</evidence>
<feature type="region of interest" description="Disordered" evidence="1">
    <location>
        <begin position="1"/>
        <end position="49"/>
    </location>
</feature>
<dbReference type="EMBL" id="JBEPEK010000769">
    <property type="protein sequence ID" value="MER7187276.1"/>
    <property type="molecule type" value="Genomic_DNA"/>
</dbReference>
<dbReference type="PANTHER" id="PTHR35010">
    <property type="entry name" value="BLL4672 PROTEIN-RELATED"/>
    <property type="match status" value="1"/>
</dbReference>